<evidence type="ECO:0000313" key="9">
    <source>
        <dbReference type="EMBL" id="QJQ01913.1"/>
    </source>
</evidence>
<feature type="transmembrane region" description="Helical" evidence="7">
    <location>
        <begin position="165"/>
        <end position="183"/>
    </location>
</feature>
<keyword evidence="7" id="KW-0288">FMN</keyword>
<keyword evidence="7" id="KW-0349">Heme</keyword>
<evidence type="ECO:0000256" key="4">
    <source>
        <dbReference type="ARBA" id="ARBA00022989"/>
    </source>
</evidence>
<dbReference type="PANTHER" id="PTHR36964">
    <property type="entry name" value="PROTEIN-METHIONINE-SULFOXIDE REDUCTASE HEME-BINDING SUBUNIT MSRQ"/>
    <property type="match status" value="1"/>
</dbReference>
<dbReference type="PANTHER" id="PTHR36964:SF1">
    <property type="entry name" value="PROTEIN-METHIONINE-SULFOXIDE REDUCTASE HEME-BINDING SUBUNIT MSRQ"/>
    <property type="match status" value="1"/>
</dbReference>
<dbReference type="GO" id="GO:0005886">
    <property type="term" value="C:plasma membrane"/>
    <property type="evidence" value="ECO:0007669"/>
    <property type="project" value="UniProtKB-SubCell"/>
</dbReference>
<dbReference type="GO" id="GO:0010181">
    <property type="term" value="F:FMN binding"/>
    <property type="evidence" value="ECO:0007669"/>
    <property type="project" value="UniProtKB-UniRule"/>
</dbReference>
<keyword evidence="6 7" id="KW-0472">Membrane</keyword>
<name>A0A6M3ZUK0_9BURK</name>
<keyword evidence="2 7" id="KW-0813">Transport</keyword>
<keyword evidence="5 7" id="KW-0408">Iron</keyword>
<dbReference type="GO" id="GO:0009055">
    <property type="term" value="F:electron transfer activity"/>
    <property type="evidence" value="ECO:0007669"/>
    <property type="project" value="UniProtKB-UniRule"/>
</dbReference>
<dbReference type="GO" id="GO:0020037">
    <property type="term" value="F:heme binding"/>
    <property type="evidence" value="ECO:0007669"/>
    <property type="project" value="UniProtKB-UniRule"/>
</dbReference>
<feature type="transmembrane region" description="Helical" evidence="7">
    <location>
        <begin position="133"/>
        <end position="153"/>
    </location>
</feature>
<feature type="transmembrane region" description="Helical" evidence="7">
    <location>
        <begin position="95"/>
        <end position="113"/>
    </location>
</feature>
<evidence type="ECO:0000256" key="2">
    <source>
        <dbReference type="ARBA" id="ARBA00022448"/>
    </source>
</evidence>
<proteinExistence type="inferred from homology"/>
<feature type="transmembrane region" description="Helical" evidence="7">
    <location>
        <begin position="66"/>
        <end position="83"/>
    </location>
</feature>
<keyword evidence="7" id="KW-0285">Flavoprotein</keyword>
<dbReference type="GO" id="GO:0030091">
    <property type="term" value="P:protein repair"/>
    <property type="evidence" value="ECO:0007669"/>
    <property type="project" value="UniProtKB-UniRule"/>
</dbReference>
<comment type="cofactor">
    <cofactor evidence="7">
        <name>heme b</name>
        <dbReference type="ChEBI" id="CHEBI:60344"/>
    </cofactor>
    <text evidence="7">Binds 1 heme b (iron(II)-protoporphyrin IX) group per subunit.</text>
</comment>
<dbReference type="Proteomes" id="UP000501648">
    <property type="component" value="Chromosome"/>
</dbReference>
<comment type="subunit">
    <text evidence="7">Heterodimer of a catalytic subunit (MsrP) and a heme-binding subunit (MsrQ).</text>
</comment>
<protein>
    <recommendedName>
        <fullName evidence="7">Protein-methionine-sulfoxide reductase heme-binding subunit MsrQ</fullName>
    </recommendedName>
    <alternativeName>
        <fullName evidence="7">Flavocytochrome MsrQ</fullName>
    </alternativeName>
</protein>
<organism evidence="9 10">
    <name type="scientific">Herbaspirillum rubrisubalbicans Os34</name>
    <dbReference type="NCBI Taxonomy" id="1235827"/>
    <lineage>
        <taxon>Bacteria</taxon>
        <taxon>Pseudomonadati</taxon>
        <taxon>Pseudomonadota</taxon>
        <taxon>Betaproteobacteria</taxon>
        <taxon>Burkholderiales</taxon>
        <taxon>Oxalobacteraceae</taxon>
        <taxon>Herbaspirillum</taxon>
    </lineage>
</organism>
<comment type="subcellular location">
    <subcellularLocation>
        <location evidence="7">Cell membrane</location>
        <topology evidence="7">Multi-pass membrane protein</topology>
    </subcellularLocation>
    <subcellularLocation>
        <location evidence="1">Membrane</location>
        <topology evidence="1">Multi-pass membrane protein</topology>
    </subcellularLocation>
</comment>
<feature type="transmembrane region" description="Helical" evidence="7">
    <location>
        <begin position="195"/>
        <end position="211"/>
    </location>
</feature>
<dbReference type="GO" id="GO:0046872">
    <property type="term" value="F:metal ion binding"/>
    <property type="evidence" value="ECO:0007669"/>
    <property type="project" value="UniProtKB-KW"/>
</dbReference>
<comment type="similarity">
    <text evidence="7">Belongs to the MsrQ family.</text>
</comment>
<evidence type="ECO:0000256" key="3">
    <source>
        <dbReference type="ARBA" id="ARBA00022692"/>
    </source>
</evidence>
<dbReference type="InterPro" id="IPR022837">
    <property type="entry name" value="MsrQ-like"/>
</dbReference>
<reference evidence="9 10" key="1">
    <citation type="journal article" date="2012" name="J. Bacteriol.">
        <title>Genome sequence of the pathogenic Herbaspirillum seropedicae strain Os34, isolated from rice roots.</title>
        <authorList>
            <person name="Ye W."/>
            <person name="Ye S."/>
            <person name="Liu J."/>
            <person name="Chang S."/>
            <person name="Chen M."/>
            <person name="Zhu B."/>
            <person name="Guo L."/>
            <person name="An Q."/>
        </authorList>
    </citation>
    <scope>NUCLEOTIDE SEQUENCE [LARGE SCALE GENOMIC DNA]</scope>
    <source>
        <strain evidence="9 10">Os34</strain>
    </source>
</reference>
<evidence type="ECO:0000259" key="8">
    <source>
        <dbReference type="Pfam" id="PF01794"/>
    </source>
</evidence>
<comment type="function">
    <text evidence="7">Part of the MsrPQ system that repairs oxidized periplasmic proteins containing methionine sulfoxide residues (Met-O), using respiratory chain electrons. Thus protects these proteins from oxidative-stress damage caused by reactive species of oxygen and chlorine generated by the host defense mechanisms. MsrPQ is essential for the maintenance of envelope integrity under bleach stress, rescuing a wide series of structurally unrelated periplasmic proteins from methionine oxidation. MsrQ provides electrons for reduction to the reductase catalytic subunit MsrP, using the quinone pool of the respiratory chain.</text>
</comment>
<accession>A0A6M3ZUK0</accession>
<evidence type="ECO:0000313" key="10">
    <source>
        <dbReference type="Proteomes" id="UP000501648"/>
    </source>
</evidence>
<evidence type="ECO:0000256" key="6">
    <source>
        <dbReference type="ARBA" id="ARBA00023136"/>
    </source>
</evidence>
<dbReference type="AlphaFoldDB" id="A0A6M3ZUK0"/>
<dbReference type="HAMAP" id="MF_01207">
    <property type="entry name" value="MsrQ"/>
    <property type="match status" value="1"/>
</dbReference>
<dbReference type="Pfam" id="PF01794">
    <property type="entry name" value="Ferric_reduct"/>
    <property type="match status" value="1"/>
</dbReference>
<feature type="transmembrane region" description="Helical" evidence="7">
    <location>
        <begin position="26"/>
        <end position="46"/>
    </location>
</feature>
<sequence length="229" mass="25956">MPIGSSMLLPLAPAALRNLKPRSVTVLWWCFLVLAYVPLVRLVVLGFTGGLGANPLEFITHSTGDWTLYLFCITLAITPLRKLTGLNWLVRMRRMVGLMAFFYLCLHFTTFVWFDHFFDLGEIWKDILKRPFITVGVLALVLSIPLAITSTNGMVRRLGGKRWQVLHRLVYVIVPLGVLHYWWDKAGKNLIAQPLLFAVLVGLMLALRLLWRKGRAQAAPVVPTAPPRR</sequence>
<dbReference type="GO" id="GO:0016679">
    <property type="term" value="F:oxidoreductase activity, acting on diphenols and related substances as donors"/>
    <property type="evidence" value="ECO:0007669"/>
    <property type="project" value="TreeGrafter"/>
</dbReference>
<dbReference type="RefSeq" id="WP_017451715.1">
    <property type="nucleotide sequence ID" value="NZ_CP008956.1"/>
</dbReference>
<keyword evidence="7" id="KW-0249">Electron transport</keyword>
<gene>
    <name evidence="7" type="primary">msrQ</name>
    <name evidence="9" type="ORF">C798_17220</name>
</gene>
<feature type="domain" description="Ferric oxidoreductase" evidence="8">
    <location>
        <begin position="64"/>
        <end position="177"/>
    </location>
</feature>
<keyword evidence="3 7" id="KW-0812">Transmembrane</keyword>
<evidence type="ECO:0000256" key="1">
    <source>
        <dbReference type="ARBA" id="ARBA00004141"/>
    </source>
</evidence>
<keyword evidence="7" id="KW-0479">Metal-binding</keyword>
<dbReference type="EMBL" id="CP008956">
    <property type="protein sequence ID" value="QJQ01913.1"/>
    <property type="molecule type" value="Genomic_DNA"/>
</dbReference>
<keyword evidence="7" id="KW-1003">Cell membrane</keyword>
<keyword evidence="4 7" id="KW-1133">Transmembrane helix</keyword>
<evidence type="ECO:0000256" key="5">
    <source>
        <dbReference type="ARBA" id="ARBA00023004"/>
    </source>
</evidence>
<evidence type="ECO:0000256" key="7">
    <source>
        <dbReference type="HAMAP-Rule" id="MF_01207"/>
    </source>
</evidence>
<dbReference type="InterPro" id="IPR013130">
    <property type="entry name" value="Fe3_Rdtase_TM_dom"/>
</dbReference>
<comment type="cofactor">
    <cofactor evidence="7">
        <name>FMN</name>
        <dbReference type="ChEBI" id="CHEBI:58210"/>
    </cofactor>
    <text evidence="7">Binds 1 FMN per subunit.</text>
</comment>